<protein>
    <submittedName>
        <fullName evidence="1">Uncharacterized protein</fullName>
    </submittedName>
</protein>
<evidence type="ECO:0000313" key="1">
    <source>
        <dbReference type="EMBL" id="NEZ61521.1"/>
    </source>
</evidence>
<sequence length="135" mass="15214">MMSKTVTETPTFEFEDGPAFEIEEISAEYVQCQDCSWIGKTEHALMPPGYGGLLSCPACSCMSIEEYTGPKTVEIPIELLSAVNSKLITAQIYLCDEFIESSEMRQIQRECIIHTWSELLEFMKGQGLLIDEDDE</sequence>
<dbReference type="EMBL" id="QZCE01000001">
    <property type="protein sequence ID" value="NEZ61521.1"/>
    <property type="molecule type" value="Genomic_DNA"/>
</dbReference>
<evidence type="ECO:0000313" key="2">
    <source>
        <dbReference type="Proteomes" id="UP000473574"/>
    </source>
</evidence>
<name>A0A6M0S0P2_9CYAN</name>
<dbReference type="Proteomes" id="UP000473574">
    <property type="component" value="Unassembled WGS sequence"/>
</dbReference>
<accession>A0A6M0S0P2</accession>
<comment type="caution">
    <text evidence="1">The sequence shown here is derived from an EMBL/GenBank/DDBJ whole genome shotgun (WGS) entry which is preliminary data.</text>
</comment>
<dbReference type="AlphaFoldDB" id="A0A6M0S0P2"/>
<organism evidence="1 2">
    <name type="scientific">Adonisia turfae CCMR0082</name>
    <dbReference type="NCBI Taxonomy" id="2304604"/>
    <lineage>
        <taxon>Bacteria</taxon>
        <taxon>Bacillati</taxon>
        <taxon>Cyanobacteriota</taxon>
        <taxon>Adonisia</taxon>
        <taxon>Adonisia turfae</taxon>
    </lineage>
</organism>
<gene>
    <name evidence="1" type="ORF">D0962_01810</name>
</gene>
<proteinExistence type="predicted"/>
<reference evidence="1 2" key="1">
    <citation type="journal article" date="2020" name="Microb. Ecol.">
        <title>Ecogenomics of the Marine Benthic Filamentous Cyanobacterium Adonisia.</title>
        <authorList>
            <person name="Walter J.M."/>
            <person name="Coutinho F.H."/>
            <person name="Leomil L."/>
            <person name="Hargreaves P.I."/>
            <person name="Campeao M.E."/>
            <person name="Vieira V.V."/>
            <person name="Silva B.S."/>
            <person name="Fistarol G.O."/>
            <person name="Salomon P.S."/>
            <person name="Sawabe T."/>
            <person name="Mino S."/>
            <person name="Hosokawa M."/>
            <person name="Miyashita H."/>
            <person name="Maruyama F."/>
            <person name="van Verk M.C."/>
            <person name="Dutilh B.E."/>
            <person name="Thompson C.C."/>
            <person name="Thompson F.L."/>
        </authorList>
    </citation>
    <scope>NUCLEOTIDE SEQUENCE [LARGE SCALE GENOMIC DNA]</scope>
    <source>
        <strain evidence="1 2">CCMR0082</strain>
    </source>
</reference>